<dbReference type="RefSeq" id="WP_160210583.1">
    <property type="nucleotide sequence ID" value="NZ_CAMUSJ010000036.1"/>
</dbReference>
<feature type="coiled-coil region" evidence="1">
    <location>
        <begin position="186"/>
        <end position="213"/>
    </location>
</feature>
<dbReference type="OrthoDB" id="9930763at2"/>
<proteinExistence type="predicted"/>
<protein>
    <recommendedName>
        <fullName evidence="5">SHOCT domain-containing protein</fullName>
    </recommendedName>
</protein>
<dbReference type="PROSITE" id="PS51257">
    <property type="entry name" value="PROKAR_LIPOPROTEIN"/>
    <property type="match status" value="1"/>
</dbReference>
<dbReference type="EMBL" id="QXWZ01000026">
    <property type="protein sequence ID" value="NBI79838.1"/>
    <property type="molecule type" value="Genomic_DNA"/>
</dbReference>
<dbReference type="Proteomes" id="UP000446348">
    <property type="component" value="Unassembled WGS sequence"/>
</dbReference>
<sequence length="221" mass="23722">MKKMLFALILGLCAGLSACASSQTAQGVAATSQMTQPIVTDNGLNTASGAAASSQPGTVSGTASLPASSAELEDILNQYYNIKAEVSALSVDIAILDADFRIGKIESAAFQEQKAALLSKRAEQEFNEDLLEHQTELLIPYTAPDPANTDVAALFEQLHEAEIAEDAADLEGDILKEHYRTGQISREEFVSQKAVLERKADEADRRADILEDTLEMLGFDD</sequence>
<reference evidence="3 4" key="1">
    <citation type="submission" date="2018-08" db="EMBL/GenBank/DDBJ databases">
        <title>Murine metabolic-syndrome-specific gut microbial biobank.</title>
        <authorList>
            <person name="Liu C."/>
        </authorList>
    </citation>
    <scope>NUCLEOTIDE SEQUENCE [LARGE SCALE GENOMIC DNA]</scope>
    <source>
        <strain evidence="3 4">X69</strain>
    </source>
</reference>
<evidence type="ECO:0000313" key="4">
    <source>
        <dbReference type="Proteomes" id="UP000446348"/>
    </source>
</evidence>
<feature type="signal peptide" evidence="2">
    <location>
        <begin position="1"/>
        <end position="20"/>
    </location>
</feature>
<evidence type="ECO:0008006" key="5">
    <source>
        <dbReference type="Google" id="ProtNLM"/>
    </source>
</evidence>
<name>A0A845RLN9_9FIRM</name>
<evidence type="ECO:0000256" key="1">
    <source>
        <dbReference type="SAM" id="Coils"/>
    </source>
</evidence>
<accession>A0A845RLN9</accession>
<evidence type="ECO:0000256" key="2">
    <source>
        <dbReference type="SAM" id="SignalP"/>
    </source>
</evidence>
<comment type="caution">
    <text evidence="3">The sequence shown here is derived from an EMBL/GenBank/DDBJ whole genome shotgun (WGS) entry which is preliminary data.</text>
</comment>
<gene>
    <name evidence="3" type="ORF">D3Z39_13370</name>
</gene>
<feature type="chain" id="PRO_5038744439" description="SHOCT domain-containing protein" evidence="2">
    <location>
        <begin position="21"/>
        <end position="221"/>
    </location>
</feature>
<dbReference type="AlphaFoldDB" id="A0A845RLN9"/>
<evidence type="ECO:0000313" key="3">
    <source>
        <dbReference type="EMBL" id="NBI79838.1"/>
    </source>
</evidence>
<keyword evidence="2" id="KW-0732">Signal</keyword>
<organism evidence="3 4">
    <name type="scientific">Anaerotruncus colihominis</name>
    <dbReference type="NCBI Taxonomy" id="169435"/>
    <lineage>
        <taxon>Bacteria</taxon>
        <taxon>Bacillati</taxon>
        <taxon>Bacillota</taxon>
        <taxon>Clostridia</taxon>
        <taxon>Eubacteriales</taxon>
        <taxon>Oscillospiraceae</taxon>
        <taxon>Anaerotruncus</taxon>
    </lineage>
</organism>
<keyword evidence="1" id="KW-0175">Coiled coil</keyword>